<dbReference type="Pfam" id="PF00144">
    <property type="entry name" value="Beta-lactamase"/>
    <property type="match status" value="1"/>
</dbReference>
<dbReference type="Proteomes" id="UP000002218">
    <property type="component" value="Chromosome"/>
</dbReference>
<feature type="domain" description="Beta-lactamase-related" evidence="1">
    <location>
        <begin position="31"/>
        <end position="254"/>
    </location>
</feature>
<dbReference type="HOGENOM" id="CLU_089324_0_0_11"/>
<dbReference type="SUPFAM" id="SSF56601">
    <property type="entry name" value="beta-lactamase/transpeptidase-like"/>
    <property type="match status" value="1"/>
</dbReference>
<dbReference type="OrthoDB" id="3336932at2"/>
<dbReference type="RefSeq" id="WP_015749677.1">
    <property type="nucleotide sequence ID" value="NC_013235.1"/>
</dbReference>
<dbReference type="Gene3D" id="3.40.710.10">
    <property type="entry name" value="DD-peptidase/beta-lactamase superfamily"/>
    <property type="match status" value="1"/>
</dbReference>
<dbReference type="InterPro" id="IPR012338">
    <property type="entry name" value="Beta-lactam/transpept-like"/>
</dbReference>
<dbReference type="InParanoid" id="C8X6W4"/>
<dbReference type="STRING" id="479431.Namu_4583"/>
<organism evidence="2 3">
    <name type="scientific">Nakamurella multipartita (strain ATCC 700099 / DSM 44233 / CIP 104796 / JCM 9543 / NBRC 105858 / Y-104)</name>
    <name type="common">Microsphaera multipartita</name>
    <dbReference type="NCBI Taxonomy" id="479431"/>
    <lineage>
        <taxon>Bacteria</taxon>
        <taxon>Bacillati</taxon>
        <taxon>Actinomycetota</taxon>
        <taxon>Actinomycetes</taxon>
        <taxon>Nakamurellales</taxon>
        <taxon>Nakamurellaceae</taxon>
        <taxon>Nakamurella</taxon>
    </lineage>
</organism>
<evidence type="ECO:0000313" key="2">
    <source>
        <dbReference type="EMBL" id="ACV80862.1"/>
    </source>
</evidence>
<dbReference type="KEGG" id="nml:Namu_4583"/>
<accession>C8X6W4</accession>
<sequence length="268" mass="28680">MDLKAEIADWPVGSASVAVIGPSGVLDVLDDGAVHRWASLTKVITALTVLDASVEGVISLDDEVGPPGSTLRHLLSHASGLAPDSDRVMAPPGTRRIYSNHGIDVAAHHLEASGDQRFHDHLEERVLDLLEMADTSLVGPPAHGAQGSIENLATLAWELLRPRLLMPEVVWLASTVSFPGLSGVLPGFGKQPSNDWGLGCEIRDHKSPHWTAPENSPATFGHFGQSGSFLWVDREADLACVSLCDTAFGPWAAQVWPRLSSRVLENYG</sequence>
<dbReference type="eggNOG" id="COG1680">
    <property type="taxonomic scope" value="Bacteria"/>
</dbReference>
<dbReference type="InterPro" id="IPR001466">
    <property type="entry name" value="Beta-lactam-related"/>
</dbReference>
<dbReference type="InterPro" id="IPR050789">
    <property type="entry name" value="Diverse_Enzym_Activities"/>
</dbReference>
<keyword evidence="3" id="KW-1185">Reference proteome</keyword>
<reference evidence="3" key="1">
    <citation type="submission" date="2009-09" db="EMBL/GenBank/DDBJ databases">
        <title>The complete genome of Nakamurella multipartita DSM 44233.</title>
        <authorList>
            <consortium name="US DOE Joint Genome Institute (JGI-PGF)"/>
            <person name="Lucas S."/>
            <person name="Copeland A."/>
            <person name="Lapidus A."/>
            <person name="Glavina del Rio T."/>
            <person name="Dalin E."/>
            <person name="Tice H."/>
            <person name="Bruce D."/>
            <person name="Goodwin L."/>
            <person name="Pitluck S."/>
            <person name="Kyrpides N."/>
            <person name="Mavromatis K."/>
            <person name="Ivanova N."/>
            <person name="Ovchinnikova G."/>
            <person name="Sims D."/>
            <person name="Meincke L."/>
            <person name="Brettin T."/>
            <person name="Detter J.C."/>
            <person name="Han C."/>
            <person name="Larimer F."/>
            <person name="Land M."/>
            <person name="Hauser L."/>
            <person name="Markowitz V."/>
            <person name="Cheng J.-F."/>
            <person name="Hugenholtz P."/>
            <person name="Woyke T."/>
            <person name="Wu D."/>
            <person name="Klenk H.-P."/>
            <person name="Eisen J.A."/>
        </authorList>
    </citation>
    <scope>NUCLEOTIDE SEQUENCE [LARGE SCALE GENOMIC DNA]</scope>
    <source>
        <strain evidence="3">ATCC 700099 / DSM 44233 / CIP 104796 / JCM 9543 / NBRC 105858 / Y-104</strain>
    </source>
</reference>
<proteinExistence type="predicted"/>
<reference evidence="2 3" key="2">
    <citation type="journal article" date="2010" name="Stand. Genomic Sci.">
        <title>Complete genome sequence of Nakamurella multipartita type strain (Y-104).</title>
        <authorList>
            <person name="Tice H."/>
            <person name="Mayilraj S."/>
            <person name="Sims D."/>
            <person name="Lapidus A."/>
            <person name="Nolan M."/>
            <person name="Lucas S."/>
            <person name="Glavina Del Rio T."/>
            <person name="Copeland A."/>
            <person name="Cheng J.F."/>
            <person name="Meincke L."/>
            <person name="Bruce D."/>
            <person name="Goodwin L."/>
            <person name="Pitluck S."/>
            <person name="Ivanova N."/>
            <person name="Mavromatis K."/>
            <person name="Ovchinnikova G."/>
            <person name="Pati A."/>
            <person name="Chen A."/>
            <person name="Palaniappan K."/>
            <person name="Land M."/>
            <person name="Hauser L."/>
            <person name="Chang Y.J."/>
            <person name="Jeffries C.D."/>
            <person name="Detter J.C."/>
            <person name="Brettin T."/>
            <person name="Rohde M."/>
            <person name="Goker M."/>
            <person name="Bristow J."/>
            <person name="Eisen J.A."/>
            <person name="Markowitz V."/>
            <person name="Hugenholtz P."/>
            <person name="Kyrpides N.C."/>
            <person name="Klenk H.P."/>
            <person name="Chen F."/>
        </authorList>
    </citation>
    <scope>NUCLEOTIDE SEQUENCE [LARGE SCALE GENOMIC DNA]</scope>
    <source>
        <strain evidence="3">ATCC 700099 / DSM 44233 / CIP 104796 / JCM 9543 / NBRC 105858 / Y-104</strain>
    </source>
</reference>
<name>C8X6W4_NAKMY</name>
<dbReference type="EMBL" id="CP001737">
    <property type="protein sequence ID" value="ACV80862.1"/>
    <property type="molecule type" value="Genomic_DNA"/>
</dbReference>
<protein>
    <submittedName>
        <fullName evidence="2">Beta-lactamase</fullName>
    </submittedName>
</protein>
<evidence type="ECO:0000259" key="1">
    <source>
        <dbReference type="Pfam" id="PF00144"/>
    </source>
</evidence>
<dbReference type="PANTHER" id="PTHR43283">
    <property type="entry name" value="BETA-LACTAMASE-RELATED"/>
    <property type="match status" value="1"/>
</dbReference>
<evidence type="ECO:0000313" key="3">
    <source>
        <dbReference type="Proteomes" id="UP000002218"/>
    </source>
</evidence>
<gene>
    <name evidence="2" type="ordered locus">Namu_4583</name>
</gene>
<dbReference type="AlphaFoldDB" id="C8X6W4"/>
<dbReference type="PANTHER" id="PTHR43283:SF15">
    <property type="entry name" value="CONSERVED PROTEIN"/>
    <property type="match status" value="1"/>
</dbReference>